<accession>A0AB74UTM5</accession>
<proteinExistence type="predicted"/>
<dbReference type="EMBL" id="CP170721">
    <property type="protein sequence ID" value="XIA18594.1"/>
    <property type="molecule type" value="Genomic_DNA"/>
</dbReference>
<protein>
    <submittedName>
        <fullName evidence="2">Uncharacterized protein</fullName>
    </submittedName>
</protein>
<sequence length="134" mass="15122">MKNIAILMIFFAAFSQAAIACSMNLPDPKVDARDADNIEVGYVVADRWPDYEKHLLSGRSGFVVPDRRIVRVVFTEVLKGRLTSPQEIVVPCASPAPEARERVIVLHSQKYWYCLVPFLSPDYEKALRAALSKR</sequence>
<evidence type="ECO:0000313" key="2">
    <source>
        <dbReference type="EMBL" id="XIA18594.1"/>
    </source>
</evidence>
<organism evidence="2">
    <name type="scientific">Rhodanobacter sp. FW102-FHT14D07</name>
    <dbReference type="NCBI Taxonomy" id="3351462"/>
    <lineage>
        <taxon>Bacteria</taxon>
        <taxon>Pseudomonadati</taxon>
        <taxon>Pseudomonadota</taxon>
        <taxon>Gammaproteobacteria</taxon>
        <taxon>Lysobacterales</taxon>
        <taxon>Rhodanobacteraceae</taxon>
        <taxon>Rhodanobacter</taxon>
    </lineage>
</organism>
<gene>
    <name evidence="2" type="ORF">ACFYG5_00210</name>
</gene>
<dbReference type="AlphaFoldDB" id="A0AB74UTM5"/>
<reference evidence="2" key="1">
    <citation type="submission" date="2024-10" db="EMBL/GenBank/DDBJ databases">
        <authorList>
            <person name="Lesea H.P."/>
            <person name="Kuehl J.V."/>
            <person name="Chandonia J.-M."/>
        </authorList>
    </citation>
    <scope>NUCLEOTIDE SEQUENCE</scope>
    <source>
        <strain evidence="2">FW102-FHT14D07</strain>
    </source>
</reference>
<keyword evidence="1" id="KW-0732">Signal</keyword>
<feature type="chain" id="PRO_5044491020" evidence="1">
    <location>
        <begin position="21"/>
        <end position="134"/>
    </location>
</feature>
<dbReference type="RefSeq" id="WP_395120226.1">
    <property type="nucleotide sequence ID" value="NZ_CP170721.1"/>
</dbReference>
<dbReference type="PROSITE" id="PS51257">
    <property type="entry name" value="PROKAR_LIPOPROTEIN"/>
    <property type="match status" value="1"/>
</dbReference>
<evidence type="ECO:0000256" key="1">
    <source>
        <dbReference type="SAM" id="SignalP"/>
    </source>
</evidence>
<name>A0AB74UTM5_9GAMM</name>
<feature type="signal peptide" evidence="1">
    <location>
        <begin position="1"/>
        <end position="20"/>
    </location>
</feature>